<dbReference type="SUPFAM" id="SSF53697">
    <property type="entry name" value="SIS domain"/>
    <property type="match status" value="1"/>
</dbReference>
<comment type="catalytic activity">
    <reaction evidence="6 7 8">
        <text>alpha-D-glucose 6-phosphate = beta-D-fructose 6-phosphate</text>
        <dbReference type="Rhea" id="RHEA:11816"/>
        <dbReference type="ChEBI" id="CHEBI:57634"/>
        <dbReference type="ChEBI" id="CHEBI:58225"/>
        <dbReference type="EC" id="5.3.1.9"/>
    </reaction>
</comment>
<accession>A0ABQ6LU58</accession>
<name>A0ABQ6LU58_9RHOB</name>
<keyword evidence="4 7" id="KW-0324">Glycolysis</keyword>
<dbReference type="EC" id="5.3.1.9" evidence="7"/>
<keyword evidence="7" id="KW-0963">Cytoplasm</keyword>
<dbReference type="PANTHER" id="PTHR11469:SF1">
    <property type="entry name" value="GLUCOSE-6-PHOSPHATE ISOMERASE"/>
    <property type="match status" value="1"/>
</dbReference>
<dbReference type="InterPro" id="IPR046348">
    <property type="entry name" value="SIS_dom_sf"/>
</dbReference>
<evidence type="ECO:0000256" key="6">
    <source>
        <dbReference type="ARBA" id="ARBA00029321"/>
    </source>
</evidence>
<feature type="active site" evidence="7">
    <location>
        <position position="364"/>
    </location>
</feature>
<comment type="similarity">
    <text evidence="2 7 8">Belongs to the GPI family.</text>
</comment>
<dbReference type="Gene3D" id="1.10.1390.10">
    <property type="match status" value="1"/>
</dbReference>
<sequence>MTTTEAWTAVHDHAARLKPVHLRRLFAADPGRAAALAFAEDDLSVDLSKEKLDRAALDALLGLARAAGVEAQRAALFAGAPVNATEGRAVLHMALRGGAPAPAGDDVDGTRERFLAFAETVRAGQLPGGPVRDVVNIGIGGSDLGPAMAARALVPDCDGPRLHFVSNVDGAHLADTVAGLDPARTLVIVASKTFTTQETMANARLARDWLGAHAAERMAAVSTNLDGCAAFGIPQERVFGFWDWVGGRYSLWSAIGLVLAIGIGAARFRAFLAGAAAMDRHFREAPLERNLPVLLALAGIWRRNAMGWPSVAVIPYDQRLARLPAYLQQLDMESNGKRVTRAGAPVGTATGPVIWGEPGTNAQHSFFQLIHQGTDVVPVDFIAAATPRDADPRHHAMLLANCLAQGQALAFGRDTAEVEAEMAAAGAAPEAIARLAPHRSFPGDRPSTTILFRRLDPHALGRLIALFEHKVFVQGAIWGVNSYDQWGVELGKALARPLIPALAEGAAAETDPSTRALIDRIRALAAGG</sequence>
<feature type="active site" description="Proton donor" evidence="7">
    <location>
        <position position="333"/>
    </location>
</feature>
<dbReference type="InterPro" id="IPR018189">
    <property type="entry name" value="Phosphoglucose_isomerase_CS"/>
</dbReference>
<keyword evidence="10" id="KW-1185">Reference proteome</keyword>
<evidence type="ECO:0000256" key="1">
    <source>
        <dbReference type="ARBA" id="ARBA00004926"/>
    </source>
</evidence>
<dbReference type="InterPro" id="IPR035482">
    <property type="entry name" value="SIS_PGI_2"/>
</dbReference>
<dbReference type="Gene3D" id="3.40.50.10490">
    <property type="entry name" value="Glucose-6-phosphate isomerase like protein, domain 1"/>
    <property type="match status" value="2"/>
</dbReference>
<evidence type="ECO:0000256" key="8">
    <source>
        <dbReference type="RuleBase" id="RU000612"/>
    </source>
</evidence>
<dbReference type="InterPro" id="IPR035476">
    <property type="entry name" value="SIS_PGI_1"/>
</dbReference>
<dbReference type="PROSITE" id="PS00174">
    <property type="entry name" value="P_GLUCOSE_ISOMERASE_2"/>
    <property type="match status" value="1"/>
</dbReference>
<dbReference type="InterPro" id="IPR023096">
    <property type="entry name" value="G6P_Isomerase_C"/>
</dbReference>
<dbReference type="GO" id="GO:0016853">
    <property type="term" value="F:isomerase activity"/>
    <property type="evidence" value="ECO:0007669"/>
    <property type="project" value="UniProtKB-KW"/>
</dbReference>
<evidence type="ECO:0000313" key="9">
    <source>
        <dbReference type="EMBL" id="GMG85638.1"/>
    </source>
</evidence>
<dbReference type="PROSITE" id="PS00765">
    <property type="entry name" value="P_GLUCOSE_ISOMERASE_1"/>
    <property type="match status" value="1"/>
</dbReference>
<dbReference type="PANTHER" id="PTHR11469">
    <property type="entry name" value="GLUCOSE-6-PHOSPHATE ISOMERASE"/>
    <property type="match status" value="1"/>
</dbReference>
<comment type="caution">
    <text evidence="9">The sequence shown here is derived from an EMBL/GenBank/DDBJ whole genome shotgun (WGS) entry which is preliminary data.</text>
</comment>
<feature type="active site" evidence="7">
    <location>
        <position position="492"/>
    </location>
</feature>
<evidence type="ECO:0000256" key="7">
    <source>
        <dbReference type="HAMAP-Rule" id="MF_00473"/>
    </source>
</evidence>
<comment type="pathway">
    <text evidence="1 7 8">Carbohydrate degradation; glycolysis; D-glyceraldehyde 3-phosphate and glycerone phosphate from D-glucose: step 2/4.</text>
</comment>
<comment type="pathway">
    <text evidence="7">Carbohydrate biosynthesis; gluconeogenesis.</text>
</comment>
<evidence type="ECO:0000256" key="4">
    <source>
        <dbReference type="ARBA" id="ARBA00023152"/>
    </source>
</evidence>
<reference evidence="9 10" key="1">
    <citation type="submission" date="2023-04" db="EMBL/GenBank/DDBJ databases">
        <title>Marinoamorphus aggregata gen. nov., sp. Nov., isolate from tissue of brittle star Ophioplocus japonicus.</title>
        <authorList>
            <person name="Kawano K."/>
            <person name="Sawayama S."/>
            <person name="Nakagawa S."/>
        </authorList>
    </citation>
    <scope>NUCLEOTIDE SEQUENCE [LARGE SCALE GENOMIC DNA]</scope>
    <source>
        <strain evidence="9 10">NKW23</strain>
    </source>
</reference>
<comment type="function">
    <text evidence="7">Catalyzes the reversible isomerization of glucose-6-phosphate to fructose-6-phosphate.</text>
</comment>
<dbReference type="Pfam" id="PF00342">
    <property type="entry name" value="PGI"/>
    <property type="match status" value="1"/>
</dbReference>
<protein>
    <recommendedName>
        <fullName evidence="7">Glucose-6-phosphate isomerase</fullName>
        <shortName evidence="7">GPI</shortName>
        <ecNumber evidence="7">5.3.1.9</ecNumber>
    </recommendedName>
    <alternativeName>
        <fullName evidence="7">Phosphoglucose isomerase</fullName>
        <shortName evidence="7">PGI</shortName>
    </alternativeName>
    <alternativeName>
        <fullName evidence="7">Phosphohexose isomerase</fullName>
        <shortName evidence="7">PHI</shortName>
    </alternativeName>
</protein>
<evidence type="ECO:0000256" key="2">
    <source>
        <dbReference type="ARBA" id="ARBA00006604"/>
    </source>
</evidence>
<organism evidence="9 10">
    <name type="scientific">Paralimibaculum aggregatum</name>
    <dbReference type="NCBI Taxonomy" id="3036245"/>
    <lineage>
        <taxon>Bacteria</taxon>
        <taxon>Pseudomonadati</taxon>
        <taxon>Pseudomonadota</taxon>
        <taxon>Alphaproteobacteria</taxon>
        <taxon>Rhodobacterales</taxon>
        <taxon>Paracoccaceae</taxon>
        <taxon>Paralimibaculum</taxon>
    </lineage>
</organism>
<dbReference type="NCBIfam" id="NF001211">
    <property type="entry name" value="PRK00179.1"/>
    <property type="match status" value="1"/>
</dbReference>
<dbReference type="CDD" id="cd05015">
    <property type="entry name" value="SIS_PGI_1"/>
    <property type="match status" value="1"/>
</dbReference>
<dbReference type="Proteomes" id="UP001239909">
    <property type="component" value="Unassembled WGS sequence"/>
</dbReference>
<proteinExistence type="inferred from homology"/>
<evidence type="ECO:0000313" key="10">
    <source>
        <dbReference type="Proteomes" id="UP001239909"/>
    </source>
</evidence>
<comment type="subcellular location">
    <subcellularLocation>
        <location evidence="7">Cytoplasm</location>
    </subcellularLocation>
</comment>
<evidence type="ECO:0000256" key="5">
    <source>
        <dbReference type="ARBA" id="ARBA00023235"/>
    </source>
</evidence>
<dbReference type="HAMAP" id="MF_00473">
    <property type="entry name" value="G6P_isomerase"/>
    <property type="match status" value="1"/>
</dbReference>
<dbReference type="PROSITE" id="PS51463">
    <property type="entry name" value="P_GLUCOSE_ISOMERASE_3"/>
    <property type="match status" value="1"/>
</dbReference>
<dbReference type="RefSeq" id="WP_285675062.1">
    <property type="nucleotide sequence ID" value="NZ_BSYI01000091.1"/>
</dbReference>
<dbReference type="InterPro" id="IPR001672">
    <property type="entry name" value="G6P_Isomerase"/>
</dbReference>
<dbReference type="CDD" id="cd05016">
    <property type="entry name" value="SIS_PGI_2"/>
    <property type="match status" value="1"/>
</dbReference>
<keyword evidence="5 7" id="KW-0413">Isomerase</keyword>
<evidence type="ECO:0000256" key="3">
    <source>
        <dbReference type="ARBA" id="ARBA00022432"/>
    </source>
</evidence>
<dbReference type="EMBL" id="BSYI01000091">
    <property type="protein sequence ID" value="GMG85638.1"/>
    <property type="molecule type" value="Genomic_DNA"/>
</dbReference>
<keyword evidence="3 7" id="KW-0312">Gluconeogenesis</keyword>
<gene>
    <name evidence="7 9" type="primary">pgi</name>
    <name evidence="9" type="ORF">LNKW23_48630</name>
</gene>
<dbReference type="PRINTS" id="PR00662">
    <property type="entry name" value="G6PISOMERASE"/>
</dbReference>